<evidence type="ECO:0000256" key="1">
    <source>
        <dbReference type="ARBA" id="ARBA00022737"/>
    </source>
</evidence>
<gene>
    <name evidence="5" type="ORF">MKW98_012234</name>
</gene>
<evidence type="ECO:0000313" key="5">
    <source>
        <dbReference type="EMBL" id="KAI3931824.1"/>
    </source>
</evidence>
<feature type="compositionally biased region" description="Low complexity" evidence="3">
    <location>
        <begin position="724"/>
        <end position="741"/>
    </location>
</feature>
<dbReference type="AlphaFoldDB" id="A0AAD4T2T9"/>
<evidence type="ECO:0000313" key="6">
    <source>
        <dbReference type="Proteomes" id="UP001202328"/>
    </source>
</evidence>
<feature type="compositionally biased region" description="Polar residues" evidence="3">
    <location>
        <begin position="744"/>
        <end position="756"/>
    </location>
</feature>
<feature type="compositionally biased region" description="Low complexity" evidence="3">
    <location>
        <begin position="644"/>
        <end position="662"/>
    </location>
</feature>
<feature type="compositionally biased region" description="Polar residues" evidence="3">
    <location>
        <begin position="541"/>
        <end position="553"/>
    </location>
</feature>
<dbReference type="EMBL" id="JAJJMB010007130">
    <property type="protein sequence ID" value="KAI3931824.1"/>
    <property type="molecule type" value="Genomic_DNA"/>
</dbReference>
<name>A0AAD4T2T9_9MAGN</name>
<dbReference type="SMART" id="SM00322">
    <property type="entry name" value="KH"/>
    <property type="match status" value="2"/>
</dbReference>
<dbReference type="GO" id="GO:0003723">
    <property type="term" value="F:RNA binding"/>
    <property type="evidence" value="ECO:0007669"/>
    <property type="project" value="UniProtKB-UniRule"/>
</dbReference>
<feature type="compositionally biased region" description="Basic and acidic residues" evidence="3">
    <location>
        <begin position="88"/>
        <end position="99"/>
    </location>
</feature>
<feature type="compositionally biased region" description="Acidic residues" evidence="3">
    <location>
        <begin position="100"/>
        <end position="111"/>
    </location>
</feature>
<feature type="compositionally biased region" description="Polar residues" evidence="3">
    <location>
        <begin position="129"/>
        <end position="148"/>
    </location>
</feature>
<feature type="region of interest" description="Disordered" evidence="3">
    <location>
        <begin position="344"/>
        <end position="591"/>
    </location>
</feature>
<keyword evidence="6" id="KW-1185">Reference proteome</keyword>
<proteinExistence type="predicted"/>
<protein>
    <recommendedName>
        <fullName evidence="4">K Homology domain-containing protein</fullName>
    </recommendedName>
</protein>
<dbReference type="InterPro" id="IPR004087">
    <property type="entry name" value="KH_dom"/>
</dbReference>
<feature type="region of interest" description="Disordered" evidence="3">
    <location>
        <begin position="635"/>
        <end position="670"/>
    </location>
</feature>
<comment type="caution">
    <text evidence="5">The sequence shown here is derived from an EMBL/GenBank/DDBJ whole genome shotgun (WGS) entry which is preliminary data.</text>
</comment>
<feature type="domain" description="K Homology" evidence="4">
    <location>
        <begin position="168"/>
        <end position="241"/>
    </location>
</feature>
<dbReference type="Proteomes" id="UP001202328">
    <property type="component" value="Unassembled WGS sequence"/>
</dbReference>
<dbReference type="CDD" id="cd00105">
    <property type="entry name" value="KH-I"/>
    <property type="match status" value="2"/>
</dbReference>
<dbReference type="Gene3D" id="3.30.1370.10">
    <property type="entry name" value="K Homology domain, type 1"/>
    <property type="match status" value="2"/>
</dbReference>
<dbReference type="SUPFAM" id="SSF54791">
    <property type="entry name" value="Eukaryotic type KH-domain (KH-domain type I)"/>
    <property type="match status" value="2"/>
</dbReference>
<feature type="region of interest" description="Disordered" evidence="3">
    <location>
        <begin position="699"/>
        <end position="762"/>
    </location>
</feature>
<keyword evidence="2" id="KW-0694">RNA-binding</keyword>
<evidence type="ECO:0000256" key="2">
    <source>
        <dbReference type="PROSITE-ProRule" id="PRU00117"/>
    </source>
</evidence>
<reference evidence="5" key="1">
    <citation type="submission" date="2022-04" db="EMBL/GenBank/DDBJ databases">
        <title>A functionally conserved STORR gene fusion in Papaver species that diverged 16.8 million years ago.</title>
        <authorList>
            <person name="Catania T."/>
        </authorList>
    </citation>
    <scope>NUCLEOTIDE SEQUENCE</scope>
    <source>
        <strain evidence="5">S-188037</strain>
    </source>
</reference>
<organism evidence="5 6">
    <name type="scientific">Papaver atlanticum</name>
    <dbReference type="NCBI Taxonomy" id="357466"/>
    <lineage>
        <taxon>Eukaryota</taxon>
        <taxon>Viridiplantae</taxon>
        <taxon>Streptophyta</taxon>
        <taxon>Embryophyta</taxon>
        <taxon>Tracheophyta</taxon>
        <taxon>Spermatophyta</taxon>
        <taxon>Magnoliopsida</taxon>
        <taxon>Ranunculales</taxon>
        <taxon>Papaveraceae</taxon>
        <taxon>Papaveroideae</taxon>
        <taxon>Papaver</taxon>
    </lineage>
</organism>
<feature type="domain" description="K Homology" evidence="4">
    <location>
        <begin position="264"/>
        <end position="338"/>
    </location>
</feature>
<dbReference type="InterPro" id="IPR004088">
    <property type="entry name" value="KH_dom_type_1"/>
</dbReference>
<feature type="compositionally biased region" description="Low complexity" evidence="3">
    <location>
        <begin position="699"/>
        <end position="712"/>
    </location>
</feature>
<feature type="compositionally biased region" description="Acidic residues" evidence="3">
    <location>
        <begin position="31"/>
        <end position="40"/>
    </location>
</feature>
<sequence length="762" mass="79566">MAEEEIAVVVVEAGNDVSSVPSDNKRKLEEFETQENEEEEVSGKDQGDVSLDLNVNSDEVTDSGPDAKRPRLDDDSDAPTVENGHQGLDLDSKLIKNEEQTSEVDPQDDNAENPLAGNVDTENPEHSTLENLETGNAQQPSDNKQTTDGQQPSGEDSEQQEQQPSDGQSTTRKMEVPNNKVGVLIGKAGETIRLLQNNSGAKIQITRDAEADRYATTRPVELIGSLENINKAEKLIRDVIAEADAGGSPSLVARGFNTVQASGAADQIQIQVPNEKVGLIIGKGGETIKSLQTRSGAKIQLIPQHLPDGDQSKERIVRVTGDKKHIEIAREMIKEVMNQLPVRGSPLSGGYNQRSHGGASGPHSWGGSRALAAAHGSSYDYPQRGGMHSSHNPHYMPPPTYGGYPPQSGPRGGSFNGGWDHQRPSGPAQPHHSQGGSGYDYYGHGQSQGGGHAADAPTHAPVSNAATPVRGSGPSTQGGYYGGPHPQGGLEYGQPPNYQQTAPPANQGYGHGYEDQKYANPQPAYRGHGNPQPGGYGAQPPVNSQAGYVQQPYNPGKPPAYGMPPQGGPASQTYGQPGEMPPYQGAYGSNMPTQQGYPYAAATGGPSQQTYPPYGAAPAVSNDAYAQQPPHVYAQQGAHSGYSQPGAQPAPGYAQGGPVPYGTTQAGYGEQPVPNSAGYGYPGTAEAGYSNPAASGYGAAASGQAGYGQPAPSQTGYDQPIPQSAGYGSAPGAAAPVGGYAKNVSPQMSFDSTQQMYGGGHH</sequence>
<dbReference type="PROSITE" id="PS50084">
    <property type="entry name" value="KH_TYPE_1"/>
    <property type="match status" value="2"/>
</dbReference>
<keyword evidence="1" id="KW-0677">Repeat</keyword>
<dbReference type="InterPro" id="IPR036612">
    <property type="entry name" value="KH_dom_type_1_sf"/>
</dbReference>
<dbReference type="Pfam" id="PF00013">
    <property type="entry name" value="KH_1"/>
    <property type="match status" value="2"/>
</dbReference>
<evidence type="ECO:0000256" key="3">
    <source>
        <dbReference type="SAM" id="MobiDB-lite"/>
    </source>
</evidence>
<feature type="region of interest" description="Disordered" evidence="3">
    <location>
        <begin position="14"/>
        <end position="178"/>
    </location>
</feature>
<evidence type="ECO:0000259" key="4">
    <source>
        <dbReference type="SMART" id="SM00322"/>
    </source>
</evidence>
<accession>A0AAD4T2T9</accession>
<feature type="compositionally biased region" description="Low complexity" evidence="3">
    <location>
        <begin position="149"/>
        <end position="169"/>
    </location>
</feature>
<dbReference type="PANTHER" id="PTHR10288">
    <property type="entry name" value="KH DOMAIN CONTAINING RNA BINDING PROTEIN"/>
    <property type="match status" value="1"/>
</dbReference>